<dbReference type="PROSITE" id="PS51257">
    <property type="entry name" value="PROKAR_LIPOPROTEIN"/>
    <property type="match status" value="1"/>
</dbReference>
<keyword evidence="3" id="KW-1185">Reference proteome</keyword>
<name>A0AAV7VJC4_PLEWA</name>
<gene>
    <name evidence="2" type="ORF">NDU88_004232</name>
</gene>
<evidence type="ECO:0000256" key="1">
    <source>
        <dbReference type="SAM" id="MobiDB-lite"/>
    </source>
</evidence>
<sequence length="158" mass="16404">MCRCTARMSHLRCDTAGAAPVQVSGGAVGCCGSPGIAVSPGEPVERDGVAWWRSTSVPAREAHLPGAGRGQEPRGPYIGGAPEGVSSSWGPAAGVALIVKRRVPRRCGAAAAALGLPKTNLDNGLAGQGESRRQEEYVVSPIGDRWRLPQRGRKALKE</sequence>
<feature type="region of interest" description="Disordered" evidence="1">
    <location>
        <begin position="61"/>
        <end position="89"/>
    </location>
</feature>
<organism evidence="2 3">
    <name type="scientific">Pleurodeles waltl</name>
    <name type="common">Iberian ribbed newt</name>
    <dbReference type="NCBI Taxonomy" id="8319"/>
    <lineage>
        <taxon>Eukaryota</taxon>
        <taxon>Metazoa</taxon>
        <taxon>Chordata</taxon>
        <taxon>Craniata</taxon>
        <taxon>Vertebrata</taxon>
        <taxon>Euteleostomi</taxon>
        <taxon>Amphibia</taxon>
        <taxon>Batrachia</taxon>
        <taxon>Caudata</taxon>
        <taxon>Salamandroidea</taxon>
        <taxon>Salamandridae</taxon>
        <taxon>Pleurodelinae</taxon>
        <taxon>Pleurodeles</taxon>
    </lineage>
</organism>
<proteinExistence type="predicted"/>
<accession>A0AAV7VJC4</accession>
<reference evidence="2" key="1">
    <citation type="journal article" date="2022" name="bioRxiv">
        <title>Sequencing and chromosome-scale assembly of the giantPleurodeles waltlgenome.</title>
        <authorList>
            <person name="Brown T."/>
            <person name="Elewa A."/>
            <person name="Iarovenko S."/>
            <person name="Subramanian E."/>
            <person name="Araus A.J."/>
            <person name="Petzold A."/>
            <person name="Susuki M."/>
            <person name="Suzuki K.-i.T."/>
            <person name="Hayashi T."/>
            <person name="Toyoda A."/>
            <person name="Oliveira C."/>
            <person name="Osipova E."/>
            <person name="Leigh N.D."/>
            <person name="Simon A."/>
            <person name="Yun M.H."/>
        </authorList>
    </citation>
    <scope>NUCLEOTIDE SEQUENCE</scope>
    <source>
        <strain evidence="2">20211129_DDA</strain>
        <tissue evidence="2">Liver</tissue>
    </source>
</reference>
<dbReference type="Proteomes" id="UP001066276">
    <property type="component" value="Chromosome 2_1"/>
</dbReference>
<dbReference type="AlphaFoldDB" id="A0AAV7VJC4"/>
<dbReference type="EMBL" id="JANPWB010000003">
    <property type="protein sequence ID" value="KAJ1200408.1"/>
    <property type="molecule type" value="Genomic_DNA"/>
</dbReference>
<protein>
    <submittedName>
        <fullName evidence="2">Uncharacterized protein</fullName>
    </submittedName>
</protein>
<comment type="caution">
    <text evidence="2">The sequence shown here is derived from an EMBL/GenBank/DDBJ whole genome shotgun (WGS) entry which is preliminary data.</text>
</comment>
<evidence type="ECO:0000313" key="2">
    <source>
        <dbReference type="EMBL" id="KAJ1200408.1"/>
    </source>
</evidence>
<evidence type="ECO:0000313" key="3">
    <source>
        <dbReference type="Proteomes" id="UP001066276"/>
    </source>
</evidence>